<organism evidence="11 12">
    <name type="scientific">Actinacidiphila polyblastidii</name>
    <dbReference type="NCBI Taxonomy" id="3110430"/>
    <lineage>
        <taxon>Bacteria</taxon>
        <taxon>Bacillati</taxon>
        <taxon>Actinomycetota</taxon>
        <taxon>Actinomycetes</taxon>
        <taxon>Kitasatosporales</taxon>
        <taxon>Streptomycetaceae</taxon>
        <taxon>Actinacidiphila</taxon>
    </lineage>
</organism>
<keyword evidence="2" id="KW-1003">Cell membrane</keyword>
<dbReference type="PANTHER" id="PTHR30509">
    <property type="entry name" value="P-HYDROXYBENZOIC ACID EFFLUX PUMP SUBUNIT-RELATED"/>
    <property type="match status" value="1"/>
</dbReference>
<evidence type="ECO:0000256" key="8">
    <source>
        <dbReference type="SAM" id="Phobius"/>
    </source>
</evidence>
<evidence type="ECO:0000256" key="4">
    <source>
        <dbReference type="ARBA" id="ARBA00022989"/>
    </source>
</evidence>
<feature type="transmembrane region" description="Helical" evidence="8">
    <location>
        <begin position="98"/>
        <end position="117"/>
    </location>
</feature>
<evidence type="ECO:0000256" key="2">
    <source>
        <dbReference type="ARBA" id="ARBA00022475"/>
    </source>
</evidence>
<dbReference type="InterPro" id="IPR032692">
    <property type="entry name" value="YccS_N"/>
</dbReference>
<feature type="region of interest" description="Disordered" evidence="7">
    <location>
        <begin position="679"/>
        <end position="708"/>
    </location>
</feature>
<keyword evidence="4 8" id="KW-1133">Transmembrane helix</keyword>
<dbReference type="Pfam" id="PF13515">
    <property type="entry name" value="FUSC_2"/>
    <property type="match status" value="1"/>
</dbReference>
<accession>A0ABU7PEW0</accession>
<proteinExistence type="inferred from homology"/>
<evidence type="ECO:0000313" key="11">
    <source>
        <dbReference type="EMBL" id="MEE4543792.1"/>
    </source>
</evidence>
<name>A0ABU7PEW0_9ACTN</name>
<evidence type="ECO:0000256" key="7">
    <source>
        <dbReference type="SAM" id="MobiDB-lite"/>
    </source>
</evidence>
<protein>
    <submittedName>
        <fullName evidence="11">FUSC family protein</fullName>
    </submittedName>
</protein>
<dbReference type="Proteomes" id="UP001344658">
    <property type="component" value="Unassembled WGS sequence"/>
</dbReference>
<reference evidence="11 12" key="1">
    <citation type="submission" date="2023-12" db="EMBL/GenBank/DDBJ databases">
        <title>Streptomyces sp. V4-01.</title>
        <authorList>
            <person name="Somphong A."/>
            <person name="Phongsopitanun W."/>
        </authorList>
    </citation>
    <scope>NUCLEOTIDE SEQUENCE [LARGE SCALE GENOMIC DNA]</scope>
    <source>
        <strain evidence="11 12">V4-01</strain>
    </source>
</reference>
<dbReference type="RefSeq" id="WP_330796537.1">
    <property type="nucleotide sequence ID" value="NZ_JAZEWV010000013.1"/>
</dbReference>
<feature type="transmembrane region" description="Helical" evidence="8">
    <location>
        <begin position="461"/>
        <end position="478"/>
    </location>
</feature>
<evidence type="ECO:0000256" key="1">
    <source>
        <dbReference type="ARBA" id="ARBA00004651"/>
    </source>
</evidence>
<dbReference type="EMBL" id="JAZEWV010000013">
    <property type="protein sequence ID" value="MEE4543792.1"/>
    <property type="molecule type" value="Genomic_DNA"/>
</dbReference>
<keyword evidence="3 8" id="KW-0812">Transmembrane</keyword>
<evidence type="ECO:0000256" key="6">
    <source>
        <dbReference type="ARBA" id="ARBA00043993"/>
    </source>
</evidence>
<evidence type="ECO:0000313" key="12">
    <source>
        <dbReference type="Proteomes" id="UP001344658"/>
    </source>
</evidence>
<dbReference type="PANTHER" id="PTHR30509:SF9">
    <property type="entry name" value="MULTIDRUG RESISTANCE PROTEIN MDTO"/>
    <property type="match status" value="1"/>
</dbReference>
<evidence type="ECO:0000259" key="9">
    <source>
        <dbReference type="Pfam" id="PF12805"/>
    </source>
</evidence>
<comment type="caution">
    <text evidence="11">The sequence shown here is derived from an EMBL/GenBank/DDBJ whole genome shotgun (WGS) entry which is preliminary data.</text>
</comment>
<dbReference type="InterPro" id="IPR049453">
    <property type="entry name" value="Memb_transporter_dom"/>
</dbReference>
<feature type="transmembrane region" description="Helical" evidence="8">
    <location>
        <begin position="413"/>
        <end position="431"/>
    </location>
</feature>
<feature type="domain" description="Integral membrane bound transporter" evidence="10">
    <location>
        <begin position="380"/>
        <end position="502"/>
    </location>
</feature>
<sequence length="708" mass="75096">MTWWRALRRTARSGLRVERTRLEPLVALRTAGGVAIVIALSLWLWSPPVAASSAFGAFAAGVATLQRSWRPRPVLAMAAAAGLAVSTFLGYLAASHTVLFVLLVAVWAFGAGMAWALGPTTGTVSALTVVVMLVVVTLPTSVLSALHHAALIAVGGLVQALLIVVFPVRRWGRQRDALADAFAAEADFARRLRHDPLAPFDPAPLMTARSAAVVSPWQARRRPEELHGNRALAERIRPVLASLADPRVGAAAEGPERDRAREMLAVAADVLDAVARAIRSGTRVRVPGEVQQLLRTPETDAELTGAAARSATRLASLLAAAIERADGSGPADTTGSAHLLRPSPRELAPLAWRAVRRQAHWDSPVLRHAVRLSAVASAGYLLGTALPLGHGYWAPMTSVMVMRPDFTQTYERGVARFTGTLVGVSVATAVTRFAHPGTYTFAVLAVVCVGLMYLLLSTGYVVAQACVGGYVVFLLGMGGTQLEQTVRDRVLLTLLGGVLAMAAYAVFPAWETTRLRDRLAEWLEATAAYTAAVMDAYGDPGSRRPGAVRGALLDVRAAGTTWDQAVFRADVEPVRHRGLSRTAVRDADAALSGLGRIGLLMEAHLPPRDAPPSPGAARFARALRETTAAAAADVRDRRAPSWQPLREVLEGWQAAPGEERIVRRGAELVGETLDDLAEALRPRSLGRRHPAGGGAPRGRGPGAGGGRD</sequence>
<keyword evidence="12" id="KW-1185">Reference proteome</keyword>
<feature type="transmembrane region" description="Helical" evidence="8">
    <location>
        <begin position="372"/>
        <end position="393"/>
    </location>
</feature>
<comment type="similarity">
    <text evidence="6">Belongs to the YccS/YhfK family.</text>
</comment>
<feature type="transmembrane region" description="Helical" evidence="8">
    <location>
        <begin position="21"/>
        <end position="43"/>
    </location>
</feature>
<comment type="subcellular location">
    <subcellularLocation>
        <location evidence="1">Cell membrane</location>
        <topology evidence="1">Multi-pass membrane protein</topology>
    </subcellularLocation>
</comment>
<feature type="transmembrane region" description="Helical" evidence="8">
    <location>
        <begin position="124"/>
        <end position="143"/>
    </location>
</feature>
<evidence type="ECO:0000256" key="5">
    <source>
        <dbReference type="ARBA" id="ARBA00023136"/>
    </source>
</evidence>
<dbReference type="Pfam" id="PF12805">
    <property type="entry name" value="FUSC-like"/>
    <property type="match status" value="1"/>
</dbReference>
<evidence type="ECO:0000256" key="3">
    <source>
        <dbReference type="ARBA" id="ARBA00022692"/>
    </source>
</evidence>
<feature type="transmembrane region" description="Helical" evidence="8">
    <location>
        <begin position="438"/>
        <end position="455"/>
    </location>
</feature>
<evidence type="ECO:0000259" key="10">
    <source>
        <dbReference type="Pfam" id="PF13515"/>
    </source>
</evidence>
<keyword evidence="5 8" id="KW-0472">Membrane</keyword>
<feature type="transmembrane region" description="Helical" evidence="8">
    <location>
        <begin position="490"/>
        <end position="510"/>
    </location>
</feature>
<feature type="domain" description="Integral membrane protein YccS N-terminal" evidence="9">
    <location>
        <begin position="80"/>
        <end position="188"/>
    </location>
</feature>
<feature type="transmembrane region" description="Helical" evidence="8">
    <location>
        <begin position="149"/>
        <end position="168"/>
    </location>
</feature>
<gene>
    <name evidence="11" type="ORF">V2S66_17675</name>
</gene>
<feature type="compositionally biased region" description="Gly residues" evidence="7">
    <location>
        <begin position="691"/>
        <end position="708"/>
    </location>
</feature>